<dbReference type="Proteomes" id="UP000275267">
    <property type="component" value="Unassembled WGS sequence"/>
</dbReference>
<keyword evidence="7" id="KW-1185">Reference proteome</keyword>
<dbReference type="GO" id="GO:0046983">
    <property type="term" value="F:protein dimerization activity"/>
    <property type="evidence" value="ECO:0007669"/>
    <property type="project" value="InterPro"/>
</dbReference>
<dbReference type="Gene3D" id="4.10.280.10">
    <property type="entry name" value="Helix-loop-helix DNA-binding domain"/>
    <property type="match status" value="1"/>
</dbReference>
<dbReference type="SUPFAM" id="SSF47459">
    <property type="entry name" value="HLH, helix-loop-helix DNA-binding domain"/>
    <property type="match status" value="1"/>
</dbReference>
<dbReference type="PANTHER" id="PTHR46412:SF6">
    <property type="entry name" value="TRANSCRIPTION FACTOR BIM2"/>
    <property type="match status" value="1"/>
</dbReference>
<dbReference type="OrthoDB" id="690068at2759"/>
<dbReference type="STRING" id="4540.A0A3L6T7Q8"/>
<evidence type="ECO:0000259" key="5">
    <source>
        <dbReference type="Pfam" id="PF00010"/>
    </source>
</evidence>
<evidence type="ECO:0000256" key="4">
    <source>
        <dbReference type="SAM" id="MobiDB-lite"/>
    </source>
</evidence>
<dbReference type="InterPro" id="IPR036638">
    <property type="entry name" value="HLH_DNA-bd_sf"/>
</dbReference>
<evidence type="ECO:0000256" key="1">
    <source>
        <dbReference type="ARBA" id="ARBA00005510"/>
    </source>
</evidence>
<feature type="region of interest" description="Disordered" evidence="4">
    <location>
        <begin position="228"/>
        <end position="275"/>
    </location>
</feature>
<evidence type="ECO:0000313" key="6">
    <source>
        <dbReference type="EMBL" id="RLN34244.1"/>
    </source>
</evidence>
<sequence length="275" mass="30213">MMVFVYRVDSKGGQEGWKLQRWWFQILRELLPHNDQKRDKATFLLEVIEYIRFLQEKVQKYEATFPEWNQENAKLLPWSKGQIPGDSLPDPSHFMRNGSSPGSNFTGKLDDNHNMVTSAAASGAQVQTETDHMASVCYRSAETPANITNNALSQSQPQWTGPSPVDDCAVNSQMLNNQQLAIDEGTISVSSQYSQELLNSLTHALQSSGVDLSQASISVQINLGKRAVKRPAAGVPSKEPTDPASSDEISQQLVMLGGGAEDLSNAAKRHKPGNS</sequence>
<gene>
    <name evidence="6" type="ORF">C2845_PM03G00720</name>
</gene>
<evidence type="ECO:0000313" key="7">
    <source>
        <dbReference type="Proteomes" id="UP000275267"/>
    </source>
</evidence>
<feature type="compositionally biased region" description="Polar residues" evidence="4">
    <location>
        <begin position="243"/>
        <end position="253"/>
    </location>
</feature>
<dbReference type="Pfam" id="PF00010">
    <property type="entry name" value="HLH"/>
    <property type="match status" value="1"/>
</dbReference>
<accession>A0A3L6T7Q8</accession>
<feature type="domain" description="BHLH" evidence="5">
    <location>
        <begin position="24"/>
        <end position="55"/>
    </location>
</feature>
<dbReference type="PANTHER" id="PTHR46412">
    <property type="entry name" value="BES1-INTERACTING MYC-LIKE PROTEIN"/>
    <property type="match status" value="1"/>
</dbReference>
<keyword evidence="2" id="KW-0805">Transcription regulation</keyword>
<comment type="caution">
    <text evidence="6">The sequence shown here is derived from an EMBL/GenBank/DDBJ whole genome shotgun (WGS) entry which is preliminary data.</text>
</comment>
<dbReference type="EMBL" id="PQIB02000002">
    <property type="protein sequence ID" value="RLN34244.1"/>
    <property type="molecule type" value="Genomic_DNA"/>
</dbReference>
<dbReference type="InterPro" id="IPR011598">
    <property type="entry name" value="bHLH_dom"/>
</dbReference>
<proteinExistence type="inferred from homology"/>
<keyword evidence="3" id="KW-0804">Transcription</keyword>
<dbReference type="AlphaFoldDB" id="A0A3L6T7Q8"/>
<dbReference type="GO" id="GO:0006351">
    <property type="term" value="P:DNA-templated transcription"/>
    <property type="evidence" value="ECO:0007669"/>
    <property type="project" value="InterPro"/>
</dbReference>
<name>A0A3L6T7Q8_PANMI</name>
<dbReference type="GO" id="GO:0003700">
    <property type="term" value="F:DNA-binding transcription factor activity"/>
    <property type="evidence" value="ECO:0007669"/>
    <property type="project" value="InterPro"/>
</dbReference>
<reference evidence="7" key="1">
    <citation type="journal article" date="2019" name="Nat. Commun.">
        <title>The genome of broomcorn millet.</title>
        <authorList>
            <person name="Zou C."/>
            <person name="Miki D."/>
            <person name="Li D."/>
            <person name="Tang Q."/>
            <person name="Xiao L."/>
            <person name="Rajput S."/>
            <person name="Deng P."/>
            <person name="Jia W."/>
            <person name="Huang R."/>
            <person name="Zhang M."/>
            <person name="Sun Y."/>
            <person name="Hu J."/>
            <person name="Fu X."/>
            <person name="Schnable P.S."/>
            <person name="Li F."/>
            <person name="Zhang H."/>
            <person name="Feng B."/>
            <person name="Zhu X."/>
            <person name="Liu R."/>
            <person name="Schnable J.C."/>
            <person name="Zhu J.-K."/>
            <person name="Zhang H."/>
        </authorList>
    </citation>
    <scope>NUCLEOTIDE SEQUENCE [LARGE SCALE GENOMIC DNA]</scope>
</reference>
<evidence type="ECO:0000256" key="2">
    <source>
        <dbReference type="ARBA" id="ARBA00023015"/>
    </source>
</evidence>
<comment type="similarity">
    <text evidence="1">Belongs to the bHLH protein family.</text>
</comment>
<protein>
    <recommendedName>
        <fullName evidence="5">BHLH domain-containing protein</fullName>
    </recommendedName>
</protein>
<evidence type="ECO:0000256" key="3">
    <source>
        <dbReference type="ARBA" id="ARBA00023163"/>
    </source>
</evidence>
<organism evidence="6 7">
    <name type="scientific">Panicum miliaceum</name>
    <name type="common">Proso millet</name>
    <name type="synonym">Broomcorn millet</name>
    <dbReference type="NCBI Taxonomy" id="4540"/>
    <lineage>
        <taxon>Eukaryota</taxon>
        <taxon>Viridiplantae</taxon>
        <taxon>Streptophyta</taxon>
        <taxon>Embryophyta</taxon>
        <taxon>Tracheophyta</taxon>
        <taxon>Spermatophyta</taxon>
        <taxon>Magnoliopsida</taxon>
        <taxon>Liliopsida</taxon>
        <taxon>Poales</taxon>
        <taxon>Poaceae</taxon>
        <taxon>PACMAD clade</taxon>
        <taxon>Panicoideae</taxon>
        <taxon>Panicodae</taxon>
        <taxon>Paniceae</taxon>
        <taxon>Panicinae</taxon>
        <taxon>Panicum</taxon>
        <taxon>Panicum sect. Panicum</taxon>
    </lineage>
</organism>
<dbReference type="InterPro" id="IPR044295">
    <property type="entry name" value="BIM1/2/3"/>
</dbReference>